<keyword evidence="5" id="KW-1185">Reference proteome</keyword>
<evidence type="ECO:0000313" key="4">
    <source>
        <dbReference type="EnsemblMetazoa" id="ASIC016031-PA"/>
    </source>
</evidence>
<dbReference type="InterPro" id="IPR014716">
    <property type="entry name" value="Fibrinogen_a/b/g_C_1"/>
</dbReference>
<feature type="domain" description="Fibrinogen C-terminal" evidence="2">
    <location>
        <begin position="31"/>
        <end position="223"/>
    </location>
</feature>
<organism evidence="3">
    <name type="scientific">Anopheles sinensis</name>
    <name type="common">Mosquito</name>
    <dbReference type="NCBI Taxonomy" id="74873"/>
    <lineage>
        <taxon>Eukaryota</taxon>
        <taxon>Metazoa</taxon>
        <taxon>Ecdysozoa</taxon>
        <taxon>Arthropoda</taxon>
        <taxon>Hexapoda</taxon>
        <taxon>Insecta</taxon>
        <taxon>Pterygota</taxon>
        <taxon>Neoptera</taxon>
        <taxon>Endopterygota</taxon>
        <taxon>Diptera</taxon>
        <taxon>Nematocera</taxon>
        <taxon>Culicoidea</taxon>
        <taxon>Culicidae</taxon>
        <taxon>Anophelinae</taxon>
        <taxon>Anopheles</taxon>
    </lineage>
</organism>
<keyword evidence="1" id="KW-0732">Signal</keyword>
<gene>
    <name evidence="3" type="ORF">ZHAS_00016031</name>
</gene>
<dbReference type="Gene3D" id="3.90.215.10">
    <property type="entry name" value="Gamma Fibrinogen, chain A, domain 1"/>
    <property type="match status" value="1"/>
</dbReference>
<dbReference type="InterPro" id="IPR050373">
    <property type="entry name" value="Fibrinogen_C-term_domain"/>
</dbReference>
<dbReference type="AlphaFoldDB" id="A0A084WCW7"/>
<dbReference type="Proteomes" id="UP000030765">
    <property type="component" value="Unassembled WGS sequence"/>
</dbReference>
<dbReference type="InterPro" id="IPR002181">
    <property type="entry name" value="Fibrinogen_a/b/g_C_dom"/>
</dbReference>
<dbReference type="EMBL" id="ATLV01022891">
    <property type="status" value="NOT_ANNOTATED_CDS"/>
    <property type="molecule type" value="Genomic_DNA"/>
</dbReference>
<evidence type="ECO:0000313" key="3">
    <source>
        <dbReference type="EMBL" id="KFB48061.1"/>
    </source>
</evidence>
<name>A0A084WCW7_ANOSI</name>
<evidence type="ECO:0000259" key="2">
    <source>
        <dbReference type="PROSITE" id="PS51406"/>
    </source>
</evidence>
<accession>A0A084WCW7</accession>
<feature type="signal peptide" evidence="1">
    <location>
        <begin position="1"/>
        <end position="22"/>
    </location>
</feature>
<dbReference type="VEuPathDB" id="VectorBase:ASIC016031"/>
<evidence type="ECO:0000313" key="5">
    <source>
        <dbReference type="Proteomes" id="UP000030765"/>
    </source>
</evidence>
<dbReference type="PANTHER" id="PTHR19143:SF327">
    <property type="entry name" value="FI21813P1-RELATED"/>
    <property type="match status" value="1"/>
</dbReference>
<dbReference type="Pfam" id="PF00147">
    <property type="entry name" value="Fibrinogen_C"/>
    <property type="match status" value="1"/>
</dbReference>
<sequence length="223" mass="25907">MWRAFCIVVGLLTSLIIWWSFSGPNKSIELAVSRTYPKSCLDLPQNVKVSDVYQIQPEWPFQDPVLVHCDQEYESGGWTVIQRRIDGTLSFERPEMDYVNGFGNVDTEYWLGLEHIYRLLTSAPHELVILLEDFSGNHFYAKYGDVEMIKYESKVVPSYELRKCKSYTGNAGDFILKYRQSTYDERNGTKTVKYEPIDRSKSFEGYAKDPYYGGYWISSARCV</sequence>
<dbReference type="EMBL" id="KE525337">
    <property type="protein sequence ID" value="KFB48061.1"/>
    <property type="molecule type" value="Genomic_DNA"/>
</dbReference>
<proteinExistence type="predicted"/>
<evidence type="ECO:0000256" key="1">
    <source>
        <dbReference type="SAM" id="SignalP"/>
    </source>
</evidence>
<reference evidence="4" key="2">
    <citation type="submission" date="2020-05" db="UniProtKB">
        <authorList>
            <consortium name="EnsemblMetazoa"/>
        </authorList>
    </citation>
    <scope>IDENTIFICATION</scope>
</reference>
<protein>
    <submittedName>
        <fullName evidence="3">AGAP004917-PA-like protein</fullName>
    </submittedName>
    <submittedName>
        <fullName evidence="4">Fibrinogen C-terminal domain-containing protein</fullName>
    </submittedName>
</protein>
<reference evidence="3 5" key="1">
    <citation type="journal article" date="2014" name="BMC Genomics">
        <title>Genome sequence of Anopheles sinensis provides insight into genetics basis of mosquito competence for malaria parasites.</title>
        <authorList>
            <person name="Zhou D."/>
            <person name="Zhang D."/>
            <person name="Ding G."/>
            <person name="Shi L."/>
            <person name="Hou Q."/>
            <person name="Ye Y."/>
            <person name="Xu Y."/>
            <person name="Zhou H."/>
            <person name="Xiong C."/>
            <person name="Li S."/>
            <person name="Yu J."/>
            <person name="Hong S."/>
            <person name="Yu X."/>
            <person name="Zou P."/>
            <person name="Chen C."/>
            <person name="Chang X."/>
            <person name="Wang W."/>
            <person name="Lv Y."/>
            <person name="Sun Y."/>
            <person name="Ma L."/>
            <person name="Shen B."/>
            <person name="Zhu C."/>
        </authorList>
    </citation>
    <scope>NUCLEOTIDE SEQUENCE [LARGE SCALE GENOMIC DNA]</scope>
</reference>
<dbReference type="SMART" id="SM00186">
    <property type="entry name" value="FBG"/>
    <property type="match status" value="1"/>
</dbReference>
<dbReference type="EnsemblMetazoa" id="ASIC016031-RA">
    <property type="protein sequence ID" value="ASIC016031-PA"/>
    <property type="gene ID" value="ASIC016031"/>
</dbReference>
<dbReference type="InterPro" id="IPR036056">
    <property type="entry name" value="Fibrinogen-like_C"/>
</dbReference>
<dbReference type="PROSITE" id="PS51406">
    <property type="entry name" value="FIBRINOGEN_C_2"/>
    <property type="match status" value="1"/>
</dbReference>
<dbReference type="GO" id="GO:0005615">
    <property type="term" value="C:extracellular space"/>
    <property type="evidence" value="ECO:0007669"/>
    <property type="project" value="TreeGrafter"/>
</dbReference>
<dbReference type="SUPFAM" id="SSF56496">
    <property type="entry name" value="Fibrinogen C-terminal domain-like"/>
    <property type="match status" value="1"/>
</dbReference>
<feature type="chain" id="PRO_5001784797" evidence="1">
    <location>
        <begin position="23"/>
        <end position="223"/>
    </location>
</feature>
<dbReference type="PANTHER" id="PTHR19143">
    <property type="entry name" value="FIBRINOGEN/TENASCIN/ANGIOPOEITIN"/>
    <property type="match status" value="1"/>
</dbReference>
<dbReference type="STRING" id="74873.A0A084WCW7"/>
<dbReference type="OrthoDB" id="6145874at2759"/>
<dbReference type="VEuPathDB" id="VectorBase:ASIS012280"/>